<evidence type="ECO:0000256" key="1">
    <source>
        <dbReference type="SAM" id="MobiDB-lite"/>
    </source>
</evidence>
<dbReference type="GeneTree" id="ENSGT00390000004910"/>
<dbReference type="InterPro" id="IPR020399">
    <property type="entry name" value="T-cell_rcpt-assoc_TM_adapter-1"/>
</dbReference>
<accession>A0A803JAJ6</accession>
<evidence type="ECO:0000256" key="2">
    <source>
        <dbReference type="SAM" id="Phobius"/>
    </source>
</evidence>
<dbReference type="FunCoup" id="A0A803JAJ6">
    <property type="interactions" value="6"/>
</dbReference>
<organism evidence="3">
    <name type="scientific">Xenopus tropicalis</name>
    <name type="common">Western clawed frog</name>
    <name type="synonym">Silurana tropicalis</name>
    <dbReference type="NCBI Taxonomy" id="8364"/>
    <lineage>
        <taxon>Eukaryota</taxon>
        <taxon>Metazoa</taxon>
        <taxon>Chordata</taxon>
        <taxon>Craniata</taxon>
        <taxon>Vertebrata</taxon>
        <taxon>Euteleostomi</taxon>
        <taxon>Amphibia</taxon>
        <taxon>Batrachia</taxon>
        <taxon>Anura</taxon>
        <taxon>Pipoidea</taxon>
        <taxon>Pipidae</taxon>
        <taxon>Xenopodinae</taxon>
        <taxon>Xenopus</taxon>
        <taxon>Silurana</taxon>
    </lineage>
</organism>
<evidence type="ECO:0008006" key="4">
    <source>
        <dbReference type="Google" id="ProtNLM"/>
    </source>
</evidence>
<feature type="transmembrane region" description="Helical" evidence="2">
    <location>
        <begin position="6"/>
        <end position="31"/>
    </location>
</feature>
<evidence type="ECO:0000313" key="3">
    <source>
        <dbReference type="Ensembl" id="ENSXETP00000104865"/>
    </source>
</evidence>
<reference evidence="3" key="1">
    <citation type="journal article" date="2010" name="Science">
        <title>The genome of the Western clawed frog Xenopus tropicalis.</title>
        <authorList>
            <person name="Hellsten U."/>
            <person name="Harland R.M."/>
            <person name="Gilchrist M.J."/>
            <person name="Hendrix D."/>
            <person name="Jurka J."/>
            <person name="Kapitonov V."/>
            <person name="Ovcharenko I."/>
            <person name="Putnam N.H."/>
            <person name="Shu S."/>
            <person name="Taher L."/>
            <person name="Blitz I.L."/>
            <person name="Blumberg B."/>
            <person name="Dichmann D.S."/>
            <person name="Dubchak I."/>
            <person name="Amaya E."/>
            <person name="Detter J.C."/>
            <person name="Fletcher R."/>
            <person name="Gerhard D.S."/>
            <person name="Goodstein D."/>
            <person name="Graves T."/>
            <person name="Grigoriev I.V."/>
            <person name="Grimwood J."/>
            <person name="Kawashima T."/>
            <person name="Lindquist E."/>
            <person name="Lucas S.M."/>
            <person name="Mead P.E."/>
            <person name="Mitros T."/>
            <person name="Ogino H."/>
            <person name="Ohta Y."/>
            <person name="Poliakov A.V."/>
            <person name="Pollet N."/>
            <person name="Robert J."/>
            <person name="Salamov A."/>
            <person name="Sater A.K."/>
            <person name="Schmutz J."/>
            <person name="Terry A."/>
            <person name="Vize P.D."/>
            <person name="Warren W.C."/>
            <person name="Wells D."/>
            <person name="Wills A."/>
            <person name="Wilson R.K."/>
            <person name="Zimmerman L.B."/>
            <person name="Zorn A.M."/>
            <person name="Grainger R."/>
            <person name="Grammer T."/>
            <person name="Khokha M.K."/>
            <person name="Richardson P.M."/>
            <person name="Rokhsar D.S."/>
        </authorList>
    </citation>
    <scope>NUCLEOTIDE SEQUENCE [LARGE SCALE GENOMIC DNA]</scope>
    <source>
        <strain evidence="3">Nigerian</strain>
    </source>
</reference>
<dbReference type="AlphaFoldDB" id="A0A803JAJ6"/>
<dbReference type="PANTHER" id="PTHR15951:SF2">
    <property type="entry name" value="T-CELL RECEPTOR-ASSOCIATED TRANSMEMBRANE ADAPTER 1"/>
    <property type="match status" value="1"/>
</dbReference>
<dbReference type="InParanoid" id="A0A803JAJ6"/>
<reference evidence="3" key="2">
    <citation type="submission" date="2021-03" db="UniProtKB">
        <authorList>
            <consortium name="Ensembl"/>
        </authorList>
    </citation>
    <scope>IDENTIFICATION</scope>
</reference>
<sequence>MSDCQPFIVPLVIMCMAFVISLTINIVYFVVKDKKAKNVFYYSEGAIGYEPQYIESNPIYGNLNQPMLEHIDDSCYEQMTAPHSSNREGVQLIQAEPEEQMCYAALDLSPKKPRKKKKANQTDLQGCMDDETPMENGNILSESSIYLNSEQLTAESNAEKDLIHDDPKRLYHIIQKSRNNMPSEGT</sequence>
<keyword evidence="2" id="KW-0472">Membrane</keyword>
<feature type="region of interest" description="Disordered" evidence="1">
    <location>
        <begin position="113"/>
        <end position="137"/>
    </location>
</feature>
<keyword evidence="2" id="KW-0812">Transmembrane</keyword>
<proteinExistence type="predicted"/>
<dbReference type="Pfam" id="PF15330">
    <property type="entry name" value="SIT"/>
    <property type="match status" value="1"/>
</dbReference>
<dbReference type="Ensembl" id="ENSXETT00000121090">
    <property type="protein sequence ID" value="ENSXETP00000104865"/>
    <property type="gene ID" value="ENSXETG00000044930"/>
</dbReference>
<keyword evidence="2" id="KW-1133">Transmembrane helix</keyword>
<dbReference type="PANTHER" id="PTHR15951">
    <property type="entry name" value="T-CELL RECEPTOR-ASSOCIATED TRANSMEMBRANE ADAPTER 1"/>
    <property type="match status" value="1"/>
</dbReference>
<protein>
    <recommendedName>
        <fullName evidence="4">T-cell receptor-associated transmembrane adapter 1</fullName>
    </recommendedName>
</protein>
<name>A0A803JAJ6_XENTR</name>